<reference evidence="1" key="1">
    <citation type="submission" date="2022-07" db="EMBL/GenBank/DDBJ databases">
        <title>Phylogenomic reconstructions and comparative analyses of Kickxellomycotina fungi.</title>
        <authorList>
            <person name="Reynolds N.K."/>
            <person name="Stajich J.E."/>
            <person name="Barry K."/>
            <person name="Grigoriev I.V."/>
            <person name="Crous P."/>
            <person name="Smith M.E."/>
        </authorList>
    </citation>
    <scope>NUCLEOTIDE SEQUENCE</scope>
    <source>
        <strain evidence="1">CBS 102833</strain>
    </source>
</reference>
<organism evidence="1 2">
    <name type="scientific">Coemansia furcata</name>
    <dbReference type="NCBI Taxonomy" id="417177"/>
    <lineage>
        <taxon>Eukaryota</taxon>
        <taxon>Fungi</taxon>
        <taxon>Fungi incertae sedis</taxon>
        <taxon>Zoopagomycota</taxon>
        <taxon>Kickxellomycotina</taxon>
        <taxon>Kickxellomycetes</taxon>
        <taxon>Kickxellales</taxon>
        <taxon>Kickxellaceae</taxon>
        <taxon>Coemansia</taxon>
    </lineage>
</organism>
<evidence type="ECO:0000313" key="2">
    <source>
        <dbReference type="Proteomes" id="UP001140096"/>
    </source>
</evidence>
<comment type="caution">
    <text evidence="1">The sequence shown here is derived from an EMBL/GenBank/DDBJ whole genome shotgun (WGS) entry which is preliminary data.</text>
</comment>
<dbReference type="EMBL" id="JANBUP010000065">
    <property type="protein sequence ID" value="KAJ2813379.1"/>
    <property type="molecule type" value="Genomic_DNA"/>
</dbReference>
<name>A0ACC1LRA1_9FUNG</name>
<keyword evidence="2" id="KW-1185">Reference proteome</keyword>
<accession>A0ACC1LRA1</accession>
<proteinExistence type="predicted"/>
<gene>
    <name evidence="1" type="ORF">H4S07_000738</name>
</gene>
<dbReference type="Proteomes" id="UP001140096">
    <property type="component" value="Unassembled WGS sequence"/>
</dbReference>
<evidence type="ECO:0000313" key="1">
    <source>
        <dbReference type="EMBL" id="KAJ2813379.1"/>
    </source>
</evidence>
<feature type="non-terminal residue" evidence="1">
    <location>
        <position position="1672"/>
    </location>
</feature>
<sequence length="1672" mass="184374">MREYRADVFGENILELLDSNPDSEFVRDIRFFDWIGATLASADAYMMPGEACRAEPNPKAAGCILFQLLMLLCVRLLDPEVKFIEHLKGVHAIEPESEFTMVDANEGAKGLLAELLLAWQRLEVAPSRQRFSQTVLSLSCAIGSILVSGWVDIHQLHQLSIAEAVARPMHWLQPDEAYLAWRLLIILAEQHTEFSEWGRVVQVKVLAFWQTCVLDQTEYLQPYIPLYHKPPVEHVTAISAEDRASLDAILAERHAEPFDSDYLSMQRGIHIHVRGGFIDPAVEPTVLQKYVKPIDIGVANDTRLRRSFDTIAAYLALHGDQLPLPAYIRSSLAMINQLLETTATRDPRADRYSFLFTEYVQFLWSVWQLPLCLDAMGAVFGSIGATVWDSMLSHLAMQSGVESLSTMELGHGTDRVPDATYQRILMVAGWLLMHSSPSNSSSQRGMLSPSICKLVFHKVMVILSRIGDVCSTYGSSLDSDNSNGLETMWPNDVTCLPAYRASQCVLLICWHDVRRFRLLLHETQSTEYILGALYSLERIGRLRNRTRAIDYISQSLGNLSVVSLPDESVWNLADSSSLAHRPRLVAERLLNTTLFLLLASTAESCSACHVDADETTNVLHGDYSSLEFGKESQALVMRIIWQLCRTTVRSHPSSIDTIDCVSALSDMASSGNPAVSLVSKTLVTTAIRWLLSSEFGNSTGRGDMGVDRHQLALATEQWLALAVSWVLPTDISHTADIKQHAQFLACLRVSLARAAFESQGQVFFRSIQARLVKCGILEDLLSLIQLAATIDFSHSASVNSLNSSLDDDQTSANNSPGYDLGVLVGESLRLLAFVLYDSPEHADMLVAIGGYNTVNSCLLRISANVTAASAPIADGVLVLLSGVPGLTDSRAMGALRVEHRWIPTMTSLYPRLDLSKRIAILRFVAQWSESSSHACWHWSQSTLPRESIELLQSLLCEMSNVGMDKSQRLSCVSAYVKTLGRMLTAVMSVSMSVPDLKLIFRTLVSGPGDPESADISLSMAEIREYMLLVRQMLAMVLTRSAQHEASGSYFSFGGRPAALYAPYFRRIPERGFTFTTWIRPDSAQTCSAHQHFLEAQRCGGGWSLPNTQPASPDRPANSSPCMPSGGYKIGQTFKTILHLAAARSNALAVLYDTAQHRLEIQLTVNGTKQVIKCADGLVASRSWHSLAVSYVPVKRGWSPFGSSNIHVYVNSTLVYKGAVPFIEHSAYRACYIGGSPVVTADASSTSHDRQSASKSIGPYIDQVFPGRISNVRMFDGALRVSEIEVLHHLGPMLATQFRKSQASDPTLFTSSLNQTHGAPAAASYSESIAEDVAGVFRNGDLSSRLIVCLEPSARRGAACLDLSPIGICQSIVRENLRYGKEMPVVAAQNSGAISLGLPNEPMGTWGGAEARQRLETAAQPWQIVGDVELVSTLTIHQALHLLGGIESTLVLFYNLDWVGPAMPPAKEGPLGSDESAFDQRSLDRAPLPSLLYWLRDLVRGDSRHLARLRTLNLVSLIAHILERLPRESDGYITMAALRAVQAFQNALDEQGGLLPAAYAETSQFWNQVQRDLLLNFKIWRKADSATQHLYLKEVHRILCAGRRGDERGKRTNALSGVGESITGETTIGVRWILYTLFDFYPYDSSQHISQQLPPQTSRLAQRPLSARTSVLI</sequence>
<protein>
    <submittedName>
        <fullName evidence="1">Uncharacterized protein</fullName>
    </submittedName>
</protein>